<dbReference type="AlphaFoldDB" id="A0A9N9QJ22"/>
<name>A0A9N9QJ22_9CUCU</name>
<evidence type="ECO:0000313" key="1">
    <source>
        <dbReference type="EMBL" id="CAG9772589.1"/>
    </source>
</evidence>
<dbReference type="EMBL" id="OU892284">
    <property type="protein sequence ID" value="CAG9772589.1"/>
    <property type="molecule type" value="Genomic_DNA"/>
</dbReference>
<evidence type="ECO:0000313" key="2">
    <source>
        <dbReference type="Proteomes" id="UP001152799"/>
    </source>
</evidence>
<accession>A0A9N9QJ22</accession>
<sequence>MLHLKSSLKYKVGTATVILVIYLVFQVESREFSLKKRVRRTVLFTKSSKFFFRINGKDNVLNYTTLLAHGWGFRINFDLPSTLAQRHRFFKRDVHQDVENIKDPKYLKYKVGIAIVLLVVDFLSFVESTEFSLKKRVKRKVLFTKSSKFFFRINGKDNMLNHTTFFSHGWGFRINYELPSTVSQRRRFFKRDLHKDVEDIKDPILQNLYGQKSRFMANSVDKEENLFGARMHKIHLNIHLSVKIFRYEPWTVWESK</sequence>
<dbReference type="OrthoDB" id="7526931at2759"/>
<proteinExistence type="predicted"/>
<organism evidence="1 2">
    <name type="scientific">Ceutorhynchus assimilis</name>
    <name type="common">cabbage seed weevil</name>
    <dbReference type="NCBI Taxonomy" id="467358"/>
    <lineage>
        <taxon>Eukaryota</taxon>
        <taxon>Metazoa</taxon>
        <taxon>Ecdysozoa</taxon>
        <taxon>Arthropoda</taxon>
        <taxon>Hexapoda</taxon>
        <taxon>Insecta</taxon>
        <taxon>Pterygota</taxon>
        <taxon>Neoptera</taxon>
        <taxon>Endopterygota</taxon>
        <taxon>Coleoptera</taxon>
        <taxon>Polyphaga</taxon>
        <taxon>Cucujiformia</taxon>
        <taxon>Curculionidae</taxon>
        <taxon>Ceutorhynchinae</taxon>
        <taxon>Ceutorhynchus</taxon>
    </lineage>
</organism>
<dbReference type="Proteomes" id="UP001152799">
    <property type="component" value="Chromosome 8"/>
</dbReference>
<protein>
    <submittedName>
        <fullName evidence="1">Uncharacterized protein</fullName>
    </submittedName>
</protein>
<gene>
    <name evidence="1" type="ORF">CEUTPL_LOCUS12995</name>
</gene>
<keyword evidence="2" id="KW-1185">Reference proteome</keyword>
<reference evidence="1" key="1">
    <citation type="submission" date="2022-01" db="EMBL/GenBank/DDBJ databases">
        <authorList>
            <person name="King R."/>
        </authorList>
    </citation>
    <scope>NUCLEOTIDE SEQUENCE</scope>
</reference>